<gene>
    <name evidence="2" type="ORF">GGQ67_002790</name>
</gene>
<comment type="caution">
    <text evidence="2">The sequence shown here is derived from an EMBL/GenBank/DDBJ whole genome shotgun (WGS) entry which is preliminary data.</text>
</comment>
<evidence type="ECO:0000313" key="2">
    <source>
        <dbReference type="EMBL" id="MBB3965122.1"/>
    </source>
</evidence>
<organism evidence="2 3">
    <name type="scientific">Rhizobium metallidurans</name>
    <dbReference type="NCBI Taxonomy" id="1265931"/>
    <lineage>
        <taxon>Bacteria</taxon>
        <taxon>Pseudomonadati</taxon>
        <taxon>Pseudomonadota</taxon>
        <taxon>Alphaproteobacteria</taxon>
        <taxon>Hyphomicrobiales</taxon>
        <taxon>Rhizobiaceae</taxon>
        <taxon>Rhizobium/Agrobacterium group</taxon>
        <taxon>Rhizobium</taxon>
    </lineage>
</organism>
<evidence type="ECO:0000313" key="3">
    <source>
        <dbReference type="Proteomes" id="UP000582090"/>
    </source>
</evidence>
<dbReference type="EMBL" id="JACIDW010000008">
    <property type="protein sequence ID" value="MBB3965122.1"/>
    <property type="molecule type" value="Genomic_DNA"/>
</dbReference>
<protein>
    <submittedName>
        <fullName evidence="2">Uncharacterized protein</fullName>
    </submittedName>
</protein>
<dbReference type="Proteomes" id="UP000582090">
    <property type="component" value="Unassembled WGS sequence"/>
</dbReference>
<evidence type="ECO:0000256" key="1">
    <source>
        <dbReference type="SAM" id="MobiDB-lite"/>
    </source>
</evidence>
<dbReference type="RefSeq" id="WP_183900714.1">
    <property type="nucleotide sequence ID" value="NZ_JACIDW010000008.1"/>
</dbReference>
<keyword evidence="3" id="KW-1185">Reference proteome</keyword>
<accession>A0A7W6CUH5</accession>
<dbReference type="AlphaFoldDB" id="A0A7W6CUH5"/>
<reference evidence="2 3" key="1">
    <citation type="submission" date="2020-08" db="EMBL/GenBank/DDBJ databases">
        <title>Genomic Encyclopedia of Type Strains, Phase IV (KMG-IV): sequencing the most valuable type-strain genomes for metagenomic binning, comparative biology and taxonomic classification.</title>
        <authorList>
            <person name="Goeker M."/>
        </authorList>
    </citation>
    <scope>NUCLEOTIDE SEQUENCE [LARGE SCALE GENOMIC DNA]</scope>
    <source>
        <strain evidence="2 3">DSM 26575</strain>
    </source>
</reference>
<feature type="compositionally biased region" description="Pro residues" evidence="1">
    <location>
        <begin position="18"/>
        <end position="28"/>
    </location>
</feature>
<name>A0A7W6CUH5_9HYPH</name>
<sequence length="511" mass="51607">MSNLPPLPAGFQLEAEPQPQPQQLPPLPDGFTLETAPQPRTAENVQAEFDAKPWYQKAAVAADDVARSIANGATFGYADKLAGWANGTSTEEEQQKSAEAQMRGGSATTVAEIGGAIATPVMAASAGASLPRIAAAVPGVTGTVARSGLAAVEGAGYGALNASGHDQDIGEGALMGAIFGGAGNAAGEAVATGARKVAGAFNAKPQIPTMDELSTVARQAYDAADNAGVIFTPQATGRLQSEIVQTLTDTGFDPALQPGAAAVLRRLQDLQGQNVTLKGLDTLRKVASGGFIPGNKSNNAAVSAIVNRIDDLVGNTQAGEILSGDATAGAEALKTARDLWSRMSKANVVTEAAARGELNAAAAGSGANRENASHQAMKALRNNRSATRGFTPDEQAALMQAITGTPDQNALRLVGKLSPTGIVSGALSSGVGYQVGGPVGAVAAPAVGYVARKGAERMQDGFVQELVDIIMAGGSKAATQARPNAVQSAIDANRNAFVKSAAAGSQYVGSR</sequence>
<feature type="region of interest" description="Disordered" evidence="1">
    <location>
        <begin position="1"/>
        <end position="39"/>
    </location>
</feature>
<proteinExistence type="predicted"/>